<proteinExistence type="predicted"/>
<dbReference type="Proteomes" id="UP000273982">
    <property type="component" value="Chromosome"/>
</dbReference>
<dbReference type="EMBL" id="CP034086">
    <property type="protein sequence ID" value="AZG78282.1"/>
    <property type="molecule type" value="Genomic_DNA"/>
</dbReference>
<dbReference type="AlphaFoldDB" id="A0A3G8MAS8"/>
<gene>
    <name evidence="1" type="ORF">EHO51_16955</name>
</gene>
<evidence type="ECO:0000313" key="2">
    <source>
        <dbReference type="Proteomes" id="UP000273982"/>
    </source>
</evidence>
<name>A0A3G8MAS8_9HYPH</name>
<protein>
    <submittedName>
        <fullName evidence="1">Xanthine dehydrogenase</fullName>
    </submittedName>
</protein>
<dbReference type="RefSeq" id="WP_124739835.1">
    <property type="nucleotide sequence ID" value="NZ_CP034086.1"/>
</dbReference>
<reference evidence="1 2" key="1">
    <citation type="submission" date="2018-11" db="EMBL/GenBank/DDBJ databases">
        <title>Genome squencing of methanotrophic bacteria isolated from alkaline groundwater in Korea.</title>
        <authorList>
            <person name="Nguyen L.N."/>
        </authorList>
    </citation>
    <scope>NUCLEOTIDE SEQUENCE [LARGE SCALE GENOMIC DNA]</scope>
    <source>
        <strain evidence="1 2">GW6</strain>
    </source>
</reference>
<organism evidence="1 2">
    <name type="scientific">Methylocystis rosea</name>
    <dbReference type="NCBI Taxonomy" id="173366"/>
    <lineage>
        <taxon>Bacteria</taxon>
        <taxon>Pseudomonadati</taxon>
        <taxon>Pseudomonadota</taxon>
        <taxon>Alphaproteobacteria</taxon>
        <taxon>Hyphomicrobiales</taxon>
        <taxon>Methylocystaceae</taxon>
        <taxon>Methylocystis</taxon>
    </lineage>
</organism>
<accession>A0A3G8MAS8</accession>
<evidence type="ECO:0000313" key="1">
    <source>
        <dbReference type="EMBL" id="AZG78282.1"/>
    </source>
</evidence>
<sequence>MTHVRFCEFLSKRSAPFVIVLGANEIASAVAARLTREGYRVVLSHDPYPPVIRRGMSFHDALFQDRAEVDGIQGYRGETALEIVRVLTVTGVVAVTSLQLTDLLALRTPDVLIDARMQKHRMTTNLRKIANLAIGLGPHFAAGVNCDVAIETHPEHAGELVETGETRPNDHVPRYLGGVGRGRFVYSARDGVWRTPLDVGARIFKDYLLGLLDGHRVLSPMDGFLRGIARDGVVVPQNVKLVEVDPRGRASTWTGTDEYGRAIADAAYRVIAKAAHARHWTRPVTVSYH</sequence>
<dbReference type="KEGG" id="mros:EHO51_16955"/>